<dbReference type="Proteomes" id="UP001160148">
    <property type="component" value="Unassembled WGS sequence"/>
</dbReference>
<evidence type="ECO:0000313" key="4">
    <source>
        <dbReference type="Proteomes" id="UP001160148"/>
    </source>
</evidence>
<evidence type="ECO:0000259" key="2">
    <source>
        <dbReference type="PROSITE" id="PS50157"/>
    </source>
</evidence>
<dbReference type="PROSITE" id="PS50157">
    <property type="entry name" value="ZINC_FINGER_C2H2_2"/>
    <property type="match status" value="1"/>
</dbReference>
<keyword evidence="1" id="KW-0863">Zinc-finger</keyword>
<reference evidence="3 4" key="1">
    <citation type="submission" date="2023-01" db="EMBL/GenBank/DDBJ databases">
        <authorList>
            <person name="Whitehead M."/>
        </authorList>
    </citation>
    <scope>NUCLEOTIDE SEQUENCE [LARGE SCALE GENOMIC DNA]</scope>
</reference>
<evidence type="ECO:0000256" key="1">
    <source>
        <dbReference type="PROSITE-ProRule" id="PRU00042"/>
    </source>
</evidence>
<sequence>MIVQIIKRWQDGDWDGYPPTQRSLVPLFNSFGPNSPMSAINFKFTNYYNNCKFDPTSPNDTLQISNASSPSTSGGVECPRCGRHYKLKSSLRNHQKWECGKDPQFQCPFCNYRAKQKMHVARHIERMHREKCSEEFQNITGQTTTAATTATAVGDINS</sequence>
<feature type="domain" description="C2H2-type" evidence="2">
    <location>
        <begin position="76"/>
        <end position="103"/>
    </location>
</feature>
<proteinExistence type="predicted"/>
<evidence type="ECO:0000313" key="3">
    <source>
        <dbReference type="EMBL" id="CAI6369013.1"/>
    </source>
</evidence>
<protein>
    <recommendedName>
        <fullName evidence="2">C2H2-type domain-containing protein</fullName>
    </recommendedName>
</protein>
<organism evidence="3 4">
    <name type="scientific">Macrosiphum euphorbiae</name>
    <name type="common">potato aphid</name>
    <dbReference type="NCBI Taxonomy" id="13131"/>
    <lineage>
        <taxon>Eukaryota</taxon>
        <taxon>Metazoa</taxon>
        <taxon>Ecdysozoa</taxon>
        <taxon>Arthropoda</taxon>
        <taxon>Hexapoda</taxon>
        <taxon>Insecta</taxon>
        <taxon>Pterygota</taxon>
        <taxon>Neoptera</taxon>
        <taxon>Paraneoptera</taxon>
        <taxon>Hemiptera</taxon>
        <taxon>Sternorrhyncha</taxon>
        <taxon>Aphidomorpha</taxon>
        <taxon>Aphidoidea</taxon>
        <taxon>Aphididae</taxon>
        <taxon>Macrosiphini</taxon>
        <taxon>Macrosiphum</taxon>
    </lineage>
</organism>
<dbReference type="AlphaFoldDB" id="A0AAV0XLL4"/>
<comment type="caution">
    <text evidence="3">The sequence shown here is derived from an EMBL/GenBank/DDBJ whole genome shotgun (WGS) entry which is preliminary data.</text>
</comment>
<dbReference type="InterPro" id="IPR013087">
    <property type="entry name" value="Znf_C2H2_type"/>
</dbReference>
<keyword evidence="4" id="KW-1185">Reference proteome</keyword>
<keyword evidence="1" id="KW-0862">Zinc</keyword>
<dbReference type="SMART" id="SM00355">
    <property type="entry name" value="ZnF_C2H2"/>
    <property type="match status" value="2"/>
</dbReference>
<accession>A0AAV0XLL4</accession>
<dbReference type="Pfam" id="PF13909">
    <property type="entry name" value="zf-H2C2_5"/>
    <property type="match status" value="1"/>
</dbReference>
<keyword evidence="1" id="KW-0479">Metal-binding</keyword>
<dbReference type="Gene3D" id="3.30.160.60">
    <property type="entry name" value="Classic Zinc Finger"/>
    <property type="match status" value="1"/>
</dbReference>
<name>A0AAV0XLL4_9HEMI</name>
<dbReference type="GO" id="GO:0008270">
    <property type="term" value="F:zinc ion binding"/>
    <property type="evidence" value="ECO:0007669"/>
    <property type="project" value="UniProtKB-KW"/>
</dbReference>
<gene>
    <name evidence="3" type="ORF">MEUPH1_LOCUS23305</name>
</gene>
<dbReference type="EMBL" id="CARXXK010000005">
    <property type="protein sequence ID" value="CAI6369013.1"/>
    <property type="molecule type" value="Genomic_DNA"/>
</dbReference>
<dbReference type="SUPFAM" id="SSF57667">
    <property type="entry name" value="beta-beta-alpha zinc fingers"/>
    <property type="match status" value="1"/>
</dbReference>
<dbReference type="InterPro" id="IPR036236">
    <property type="entry name" value="Znf_C2H2_sf"/>
</dbReference>